<dbReference type="SUPFAM" id="SSF52540">
    <property type="entry name" value="P-loop containing nucleoside triphosphate hydrolases"/>
    <property type="match status" value="1"/>
</dbReference>
<dbReference type="CDD" id="cd01130">
    <property type="entry name" value="VirB11-like_ATPase"/>
    <property type="match status" value="1"/>
</dbReference>
<proteinExistence type="inferred from homology"/>
<name>A0ABN2JIA9_9ACTN</name>
<dbReference type="EMBL" id="BAAAME010000002">
    <property type="protein sequence ID" value="GAA1725842.1"/>
    <property type="molecule type" value="Genomic_DNA"/>
</dbReference>
<dbReference type="Gene3D" id="3.30.450.380">
    <property type="match status" value="1"/>
</dbReference>
<dbReference type="PANTHER" id="PTHR30486">
    <property type="entry name" value="TWITCHING MOTILITY PROTEIN PILT"/>
    <property type="match status" value="1"/>
</dbReference>
<evidence type="ECO:0000313" key="3">
    <source>
        <dbReference type="EMBL" id="GAA1725842.1"/>
    </source>
</evidence>
<dbReference type="InterPro" id="IPR027417">
    <property type="entry name" value="P-loop_NTPase"/>
</dbReference>
<dbReference type="Proteomes" id="UP001501057">
    <property type="component" value="Unassembled WGS sequence"/>
</dbReference>
<evidence type="ECO:0000259" key="2">
    <source>
        <dbReference type="Pfam" id="PF00437"/>
    </source>
</evidence>
<organism evidence="3 4">
    <name type="scientific">Aeromicrobium alkaliterrae</name>
    <dbReference type="NCBI Taxonomy" id="302168"/>
    <lineage>
        <taxon>Bacteria</taxon>
        <taxon>Bacillati</taxon>
        <taxon>Actinomycetota</taxon>
        <taxon>Actinomycetes</taxon>
        <taxon>Propionibacteriales</taxon>
        <taxon>Nocardioidaceae</taxon>
        <taxon>Aeromicrobium</taxon>
    </lineage>
</organism>
<dbReference type="InterPro" id="IPR001482">
    <property type="entry name" value="T2SS/T4SS_dom"/>
</dbReference>
<evidence type="ECO:0000256" key="1">
    <source>
        <dbReference type="ARBA" id="ARBA00006611"/>
    </source>
</evidence>
<evidence type="ECO:0000313" key="4">
    <source>
        <dbReference type="Proteomes" id="UP001501057"/>
    </source>
</evidence>
<dbReference type="InterPro" id="IPR050921">
    <property type="entry name" value="T4SS_GSP_E_ATPase"/>
</dbReference>
<comment type="similarity">
    <text evidence="1">Belongs to the GSP E family.</text>
</comment>
<protein>
    <submittedName>
        <fullName evidence="3">ATPase, T2SS/T4P/T4SS family</fullName>
    </submittedName>
</protein>
<sequence length="413" mass="44125">MTVDPATTLSMRVRDLVRERRIDPRADPAGVRQAVLDVVEDHERASLTGAVRTIDETDAEVARLVSDVAGLGVLQPYLDDPSVEEIWINAPDRVFVARGGRHELTSTILTTDGVRELVERMLSATGRRLDVSQPFVDASLPGGHRLHAVLDGISKGFTAVNVRKFVARAHDLDALVDLGTLDPAAARFLRGAVVAGLNIVVSGATQAGKTTLLNCLAGAIPGHERIVSAEEVYELQITHPDWVQLQCRAPGLEGTGGIDLRALVKESLRMRPTRLIIGEVRAAECLDLLLALNSGLPGMASIHASSARQALAKLSTLPLLAGENIGTGFVLPTVASTVDLVVHTAMDAAGQRAVREVVAVTGRIESGSIESEAVYERRGGELVRGMGRPVRTEAFERAGLDLDSLLGGRSWER</sequence>
<comment type="caution">
    <text evidence="3">The sequence shown here is derived from an EMBL/GenBank/DDBJ whole genome shotgun (WGS) entry which is preliminary data.</text>
</comment>
<gene>
    <name evidence="3" type="ORF">GCM10009710_03230</name>
</gene>
<reference evidence="3 4" key="1">
    <citation type="journal article" date="2019" name="Int. J. Syst. Evol. Microbiol.">
        <title>The Global Catalogue of Microorganisms (GCM) 10K type strain sequencing project: providing services to taxonomists for standard genome sequencing and annotation.</title>
        <authorList>
            <consortium name="The Broad Institute Genomics Platform"/>
            <consortium name="The Broad Institute Genome Sequencing Center for Infectious Disease"/>
            <person name="Wu L."/>
            <person name="Ma J."/>
        </authorList>
    </citation>
    <scope>NUCLEOTIDE SEQUENCE [LARGE SCALE GENOMIC DNA]</scope>
    <source>
        <strain evidence="3 4">JCM 13518</strain>
    </source>
</reference>
<accession>A0ABN2JIA9</accession>
<feature type="domain" description="Bacterial type II secretion system protein E" evidence="2">
    <location>
        <begin position="70"/>
        <end position="342"/>
    </location>
</feature>
<dbReference type="Gene3D" id="3.40.50.300">
    <property type="entry name" value="P-loop containing nucleotide triphosphate hydrolases"/>
    <property type="match status" value="1"/>
</dbReference>
<keyword evidence="4" id="KW-1185">Reference proteome</keyword>
<dbReference type="PANTHER" id="PTHR30486:SF6">
    <property type="entry name" value="TYPE IV PILUS RETRACTATION ATPASE PILT"/>
    <property type="match status" value="1"/>
</dbReference>
<dbReference type="Pfam" id="PF00437">
    <property type="entry name" value="T2SSE"/>
    <property type="match status" value="1"/>
</dbReference>